<evidence type="ECO:0000313" key="5">
    <source>
        <dbReference type="EMBL" id="EFE21994.1"/>
    </source>
</evidence>
<dbReference type="GO" id="GO:0008710">
    <property type="term" value="F:8-amino-7-oxononanoate synthase activity"/>
    <property type="evidence" value="ECO:0007669"/>
    <property type="project" value="TreeGrafter"/>
</dbReference>
<sequence length="89" mass="9666">GHVARLRQALAGGRWRLTDSHSAIQPLIVGENQAALALAQRLRARGLWVCAMRPPTVPPGSARLRITLSAAHRTQDIERLLEALDDADA</sequence>
<organism evidence="5 6">
    <name type="scientific">Edwardsiella tarda ATCC 23685</name>
    <dbReference type="NCBI Taxonomy" id="500638"/>
    <lineage>
        <taxon>Bacteria</taxon>
        <taxon>Pseudomonadati</taxon>
        <taxon>Pseudomonadota</taxon>
        <taxon>Gammaproteobacteria</taxon>
        <taxon>Enterobacterales</taxon>
        <taxon>Hafniaceae</taxon>
        <taxon>Edwardsiella</taxon>
    </lineage>
</organism>
<dbReference type="PANTHER" id="PTHR13693:SF100">
    <property type="entry name" value="8-AMINO-7-OXONONANOATE SYNTHASE"/>
    <property type="match status" value="1"/>
</dbReference>
<dbReference type="Gene3D" id="3.90.1150.10">
    <property type="entry name" value="Aspartate Aminotransferase, domain 1"/>
    <property type="match status" value="1"/>
</dbReference>
<accession>D4F8C0</accession>
<name>D4F8C0_EDWTA</name>
<dbReference type="GO" id="GO:0030170">
    <property type="term" value="F:pyridoxal phosphate binding"/>
    <property type="evidence" value="ECO:0007669"/>
    <property type="project" value="InterPro"/>
</dbReference>
<dbReference type="PANTHER" id="PTHR13693">
    <property type="entry name" value="CLASS II AMINOTRANSFERASE/8-AMINO-7-OXONONANOATE SYNTHASE"/>
    <property type="match status" value="1"/>
</dbReference>
<proteinExistence type="predicted"/>
<reference evidence="5 6" key="1">
    <citation type="submission" date="2010-02" db="EMBL/GenBank/DDBJ databases">
        <authorList>
            <person name="Weinstock G."/>
            <person name="Sodergren E."/>
            <person name="Clifton S."/>
            <person name="Fulton L."/>
            <person name="Fulton B."/>
            <person name="Courtney L."/>
            <person name="Fronick C."/>
            <person name="Harrison M."/>
            <person name="Strong C."/>
            <person name="Farmer C."/>
            <person name="Delahaunty K."/>
            <person name="Markovic C."/>
            <person name="Hall O."/>
            <person name="Minx P."/>
            <person name="Tomlinson C."/>
            <person name="Mitreva M."/>
            <person name="Nelson J."/>
            <person name="Hou S."/>
            <person name="Wollam A."/>
            <person name="Pepin K.H."/>
            <person name="Johnson M."/>
            <person name="Bhonagiri V."/>
            <person name="Zhang X."/>
            <person name="Suruliraj S."/>
            <person name="Warren W."/>
            <person name="Chinwalla A."/>
            <person name="Mardis E.R."/>
            <person name="Wilson R.K."/>
        </authorList>
    </citation>
    <scope>NUCLEOTIDE SEQUENCE [LARGE SCALE GENOMIC DNA]</scope>
    <source>
        <strain evidence="5 6">ATCC 23685</strain>
    </source>
</reference>
<dbReference type="InterPro" id="IPR015424">
    <property type="entry name" value="PyrdxlP-dep_Trfase"/>
</dbReference>
<dbReference type="Proteomes" id="UP000003692">
    <property type="component" value="Unassembled WGS sequence"/>
</dbReference>
<feature type="domain" description="Aminotransferase class I/classII large" evidence="4">
    <location>
        <begin position="4"/>
        <end position="84"/>
    </location>
</feature>
<feature type="non-terminal residue" evidence="5">
    <location>
        <position position="1"/>
    </location>
</feature>
<comment type="cofactor">
    <cofactor evidence="1">
        <name>pyridoxal 5'-phosphate</name>
        <dbReference type="ChEBI" id="CHEBI:597326"/>
    </cofactor>
</comment>
<keyword evidence="2" id="KW-0808">Transferase</keyword>
<dbReference type="GO" id="GO:0009102">
    <property type="term" value="P:biotin biosynthetic process"/>
    <property type="evidence" value="ECO:0007669"/>
    <property type="project" value="TreeGrafter"/>
</dbReference>
<evidence type="ECO:0000313" key="6">
    <source>
        <dbReference type="Proteomes" id="UP000003692"/>
    </source>
</evidence>
<comment type="caution">
    <text evidence="5">The sequence shown here is derived from an EMBL/GenBank/DDBJ whole genome shotgun (WGS) entry which is preliminary data.</text>
</comment>
<dbReference type="InterPro" id="IPR004839">
    <property type="entry name" value="Aminotransferase_I/II_large"/>
</dbReference>
<evidence type="ECO:0000256" key="1">
    <source>
        <dbReference type="ARBA" id="ARBA00001933"/>
    </source>
</evidence>
<dbReference type="HOGENOM" id="CLU_2459844_0_0_6"/>
<dbReference type="RefSeq" id="WP_005288822.1">
    <property type="nucleotide sequence ID" value="NZ_GG739633.1"/>
</dbReference>
<dbReference type="InterPro" id="IPR015422">
    <property type="entry name" value="PyrdxlP-dep_Trfase_small"/>
</dbReference>
<dbReference type="EMBL" id="ADGK01000255">
    <property type="protein sequence ID" value="EFE21994.1"/>
    <property type="molecule type" value="Genomic_DNA"/>
</dbReference>
<protein>
    <recommendedName>
        <fullName evidence="4">Aminotransferase class I/classII large domain-containing protein</fullName>
    </recommendedName>
</protein>
<gene>
    <name evidence="5" type="ORF">EDWATA_03007</name>
</gene>
<evidence type="ECO:0000256" key="2">
    <source>
        <dbReference type="ARBA" id="ARBA00022679"/>
    </source>
</evidence>
<keyword evidence="3" id="KW-0663">Pyridoxal phosphate</keyword>
<evidence type="ECO:0000259" key="4">
    <source>
        <dbReference type="Pfam" id="PF00155"/>
    </source>
</evidence>
<dbReference type="Pfam" id="PF00155">
    <property type="entry name" value="Aminotran_1_2"/>
    <property type="match status" value="1"/>
</dbReference>
<dbReference type="SUPFAM" id="SSF53383">
    <property type="entry name" value="PLP-dependent transferases"/>
    <property type="match status" value="1"/>
</dbReference>
<dbReference type="InterPro" id="IPR050087">
    <property type="entry name" value="AON_synthase_class-II"/>
</dbReference>
<evidence type="ECO:0000256" key="3">
    <source>
        <dbReference type="ARBA" id="ARBA00022898"/>
    </source>
</evidence>
<dbReference type="AlphaFoldDB" id="D4F8C0"/>